<dbReference type="PRINTS" id="PR00507">
    <property type="entry name" value="N12N6MTFRASE"/>
</dbReference>
<dbReference type="InterPro" id="IPR029063">
    <property type="entry name" value="SAM-dependent_MTases_sf"/>
</dbReference>
<protein>
    <submittedName>
        <fullName evidence="12">N-6 DNA methylase</fullName>
    </submittedName>
</protein>
<keyword evidence="13" id="KW-1185">Reference proteome</keyword>
<feature type="domain" description="DNA methylase N-4/N-6" evidence="10">
    <location>
        <begin position="558"/>
        <end position="682"/>
    </location>
</feature>
<evidence type="ECO:0000256" key="7">
    <source>
        <dbReference type="ARBA" id="ARBA00047942"/>
    </source>
</evidence>
<dbReference type="InterPro" id="IPR011639">
    <property type="entry name" value="MethylTrfase_TaqI-like_dom"/>
</dbReference>
<dbReference type="SUPFAM" id="SSF53335">
    <property type="entry name" value="S-adenosyl-L-methionine-dependent methyltransferases"/>
    <property type="match status" value="3"/>
</dbReference>
<keyword evidence="2 12" id="KW-0489">Methyltransferase</keyword>
<dbReference type="Pfam" id="PF07669">
    <property type="entry name" value="Eco57I"/>
    <property type="match status" value="1"/>
</dbReference>
<evidence type="ECO:0000313" key="13">
    <source>
        <dbReference type="Proteomes" id="UP000831785"/>
    </source>
</evidence>
<gene>
    <name evidence="12" type="ORF">MUN80_01235</name>
</gene>
<dbReference type="Pfam" id="PF01555">
    <property type="entry name" value="N6_N4_Mtase"/>
    <property type="match status" value="1"/>
</dbReference>
<dbReference type="PROSITE" id="PS00093">
    <property type="entry name" value="N4_MTASE"/>
    <property type="match status" value="1"/>
</dbReference>
<dbReference type="InterPro" id="IPR017985">
    <property type="entry name" value="MeTrfase_CN4_CS"/>
</dbReference>
<dbReference type="InterPro" id="IPR002052">
    <property type="entry name" value="DNA_methylase_N6_adenine_CS"/>
</dbReference>
<evidence type="ECO:0000259" key="10">
    <source>
        <dbReference type="Pfam" id="PF01555"/>
    </source>
</evidence>
<dbReference type="Gene3D" id="3.40.50.150">
    <property type="entry name" value="Vaccinia Virus protein VP39"/>
    <property type="match status" value="3"/>
</dbReference>
<evidence type="ECO:0000259" key="11">
    <source>
        <dbReference type="Pfam" id="PF07669"/>
    </source>
</evidence>
<proteinExistence type="inferred from homology"/>
<dbReference type="EMBL" id="CP095049">
    <property type="protein sequence ID" value="UOQ53395.1"/>
    <property type="molecule type" value="Genomic_DNA"/>
</dbReference>
<feature type="region of interest" description="Disordered" evidence="9">
    <location>
        <begin position="1"/>
        <end position="21"/>
    </location>
</feature>
<organism evidence="12 13">
    <name type="scientific">Hymenobacter cellulosivorans</name>
    <dbReference type="NCBI Taxonomy" id="2932249"/>
    <lineage>
        <taxon>Bacteria</taxon>
        <taxon>Pseudomonadati</taxon>
        <taxon>Bacteroidota</taxon>
        <taxon>Cytophagia</taxon>
        <taxon>Cytophagales</taxon>
        <taxon>Hymenobacteraceae</taxon>
        <taxon>Hymenobacter</taxon>
    </lineage>
</organism>
<dbReference type="InterPro" id="IPR002941">
    <property type="entry name" value="DNA_methylase_N4/N6"/>
</dbReference>
<evidence type="ECO:0000256" key="5">
    <source>
        <dbReference type="ARBA" id="ARBA00022747"/>
    </source>
</evidence>
<evidence type="ECO:0000256" key="2">
    <source>
        <dbReference type="ARBA" id="ARBA00022603"/>
    </source>
</evidence>
<evidence type="ECO:0000256" key="9">
    <source>
        <dbReference type="SAM" id="MobiDB-lite"/>
    </source>
</evidence>
<comment type="similarity">
    <text evidence="1">Belongs to the N(4)/N(6)-methyltransferase family. N(4) subfamily.</text>
</comment>
<dbReference type="GO" id="GO:0008168">
    <property type="term" value="F:methyltransferase activity"/>
    <property type="evidence" value="ECO:0007669"/>
    <property type="project" value="UniProtKB-KW"/>
</dbReference>
<keyword evidence="6" id="KW-0238">DNA-binding</keyword>
<comment type="catalytic activity">
    <reaction evidence="7">
        <text>a 2'-deoxyadenosine in DNA + S-adenosyl-L-methionine = an N(6)-methyl-2'-deoxyadenosine in DNA + S-adenosyl-L-homocysteine + H(+)</text>
        <dbReference type="Rhea" id="RHEA:15197"/>
        <dbReference type="Rhea" id="RHEA-COMP:12418"/>
        <dbReference type="Rhea" id="RHEA-COMP:12419"/>
        <dbReference type="ChEBI" id="CHEBI:15378"/>
        <dbReference type="ChEBI" id="CHEBI:57856"/>
        <dbReference type="ChEBI" id="CHEBI:59789"/>
        <dbReference type="ChEBI" id="CHEBI:90615"/>
        <dbReference type="ChEBI" id="CHEBI:90616"/>
        <dbReference type="EC" id="2.1.1.72"/>
    </reaction>
</comment>
<reference evidence="12 13" key="1">
    <citation type="submission" date="2022-04" db="EMBL/GenBank/DDBJ databases">
        <title>Hymenobacter sp. isolated from the air.</title>
        <authorList>
            <person name="Won M."/>
            <person name="Lee C.-M."/>
            <person name="Woen H.-Y."/>
            <person name="Kwon S.-W."/>
        </authorList>
    </citation>
    <scope>NUCLEOTIDE SEQUENCE [LARGE SCALE GENOMIC DNA]</scope>
    <source>
        <strain evidence="13">5116 S-27</strain>
    </source>
</reference>
<accession>A0ABY4F9Q0</accession>
<keyword evidence="3" id="KW-0808">Transferase</keyword>
<evidence type="ECO:0000256" key="3">
    <source>
        <dbReference type="ARBA" id="ARBA00022679"/>
    </source>
</evidence>
<evidence type="ECO:0000256" key="1">
    <source>
        <dbReference type="ARBA" id="ARBA00010203"/>
    </source>
</evidence>
<evidence type="ECO:0000256" key="6">
    <source>
        <dbReference type="ARBA" id="ARBA00023125"/>
    </source>
</evidence>
<dbReference type="GO" id="GO:0032259">
    <property type="term" value="P:methylation"/>
    <property type="evidence" value="ECO:0007669"/>
    <property type="project" value="UniProtKB-KW"/>
</dbReference>
<dbReference type="InterPro" id="IPR050953">
    <property type="entry name" value="N4_N6_ade-DNA_methylase"/>
</dbReference>
<keyword evidence="5" id="KW-0680">Restriction system</keyword>
<evidence type="ECO:0000256" key="8">
    <source>
        <dbReference type="ARBA" id="ARBA00049120"/>
    </source>
</evidence>
<dbReference type="PANTHER" id="PTHR33841">
    <property type="entry name" value="DNA METHYLTRANSFERASE YEEA-RELATED"/>
    <property type="match status" value="1"/>
</dbReference>
<feature type="domain" description="Type II methyltransferase M.TaqI-like" evidence="11">
    <location>
        <begin position="127"/>
        <end position="244"/>
    </location>
</feature>
<keyword evidence="4" id="KW-0949">S-adenosyl-L-methionine</keyword>
<dbReference type="Proteomes" id="UP000831785">
    <property type="component" value="Chromosome"/>
</dbReference>
<sequence length="1013" mass="115118">MNTTANTSYSSHTTRPSNSIDSELIERSGAEYYSGLQEEYRKLNGIVYTPFWLTKHIVSIAITQWKKFNNNRPEPQKASDLSCGTGIFIAELYNQTRALGWSTKVIGKDVDPNAIAFAKEIFTGLVDNIQLEVKDTLFYNNTLFDEQEKYDLIVGNPPYVNSSVLNKKYKKSLSENYITAKSGAFDLSIVYIEKIINSLNDGGVASIILSNKFMSSAYGKEVTKLLSTQCNIIKIEDFHDIQVFEGFTTYTCILTFMKGKPSKRFTLRRYIDDIDHSARKIPAFVEETILSEKLAEHPWNFCSPIEDEIIKICCKKTNPGINDIFQGIQQGIRTSANDVYVIGENQTQEFEHNILRPFIGGEDIKGLEVTHVGNYILYPYKEQEGKIVAFTEKELSFYFPKAFDYLLRNKEKLSLRSLQGNSNWYEFGRSQSLDIVSKKKILVREMMPNAVFSVDLEGQYVFSSGYAIDVSNLKPEVIRAWAAIMATPIMEFVMRHVGTQLHSGWFRLMKHHLEALKYPALSDEILSSIAKDTDLNSIKSKNRVNDIVSKSFGLEQKHVDYINDYLAKIHLKSKPKSEKTVENNKYEPVKLERFNKYHVRRDDLRKEVTFSPNKKEPIHNWYKYTQGFSSNLVNNLLKHFKAGQESIILDPFNGCGTTVTTCAYNGINSIGVEISPLMCLVAKAKSRKWNSEKLKLSIKNIETTISNTAENEVYDRIFEDYFQKAYAPEILKQLNIISSMIKDENDEELKEFFAIGLLSIMEDVSKIRKHGSHYRFLDNVNSVGLQKLNISVIKDSANIYTVFSNKLVEIANDVFSTGGNPAGIATILNESALHTSLEDSSVDFVITSPPYLNRNNYIAQQKAELDILGIIKDKKEYTKLVKSSFRSHTDSELNFKLATHIPEVDKIISSISLEEGNNPKIPHMICGYFQDLDDSLAEVMRVLRKGGKAAFVVGNTRWGGIVVPIDHILALLAEKHGFIIEDIFITRLKGNSPQQMKKYGKIAVRESIVIFKK</sequence>
<dbReference type="RefSeq" id="WP_244718553.1">
    <property type="nucleotide sequence ID" value="NZ_CP095049.1"/>
</dbReference>
<dbReference type="PANTHER" id="PTHR33841:SF6">
    <property type="entry name" value="TYPE II METHYLTRANSFERASE M.HINDII"/>
    <property type="match status" value="1"/>
</dbReference>
<comment type="catalytic activity">
    <reaction evidence="8">
        <text>a 2'-deoxycytidine in DNA + S-adenosyl-L-methionine = an N(4)-methyl-2'-deoxycytidine in DNA + S-adenosyl-L-homocysteine + H(+)</text>
        <dbReference type="Rhea" id="RHEA:16857"/>
        <dbReference type="Rhea" id="RHEA-COMP:11369"/>
        <dbReference type="Rhea" id="RHEA-COMP:13674"/>
        <dbReference type="ChEBI" id="CHEBI:15378"/>
        <dbReference type="ChEBI" id="CHEBI:57856"/>
        <dbReference type="ChEBI" id="CHEBI:59789"/>
        <dbReference type="ChEBI" id="CHEBI:85452"/>
        <dbReference type="ChEBI" id="CHEBI:137933"/>
        <dbReference type="EC" id="2.1.1.113"/>
    </reaction>
</comment>
<evidence type="ECO:0000313" key="12">
    <source>
        <dbReference type="EMBL" id="UOQ53395.1"/>
    </source>
</evidence>
<name>A0ABY4F9Q0_9BACT</name>
<dbReference type="PROSITE" id="PS00092">
    <property type="entry name" value="N6_MTASE"/>
    <property type="match status" value="1"/>
</dbReference>
<evidence type="ECO:0000256" key="4">
    <source>
        <dbReference type="ARBA" id="ARBA00022691"/>
    </source>
</evidence>
<dbReference type="CDD" id="cd02440">
    <property type="entry name" value="AdoMet_MTases"/>
    <property type="match status" value="1"/>
</dbReference>